<reference evidence="2 3" key="1">
    <citation type="submission" date="2017-05" db="EMBL/GenBank/DDBJ databases">
        <authorList>
            <person name="Song R."/>
            <person name="Chenine A.L."/>
            <person name="Ruprecht R.M."/>
        </authorList>
    </citation>
    <scope>NUCLEOTIDE SEQUENCE [LARGE SCALE GENOMIC DNA]</scope>
    <source>
        <strain evidence="2 3">CECT 8489</strain>
    </source>
</reference>
<dbReference type="Proteomes" id="UP000201838">
    <property type="component" value="Unassembled WGS sequence"/>
</dbReference>
<evidence type="ECO:0000256" key="1">
    <source>
        <dbReference type="SAM" id="Phobius"/>
    </source>
</evidence>
<evidence type="ECO:0000313" key="3">
    <source>
        <dbReference type="Proteomes" id="UP000201838"/>
    </source>
</evidence>
<keyword evidence="1" id="KW-1133">Transmembrane helix</keyword>
<proteinExistence type="predicted"/>
<organism evidence="2 3">
    <name type="scientific">Boseongicola aestuarii</name>
    <dbReference type="NCBI Taxonomy" id="1470561"/>
    <lineage>
        <taxon>Bacteria</taxon>
        <taxon>Pseudomonadati</taxon>
        <taxon>Pseudomonadota</taxon>
        <taxon>Alphaproteobacteria</taxon>
        <taxon>Rhodobacterales</taxon>
        <taxon>Paracoccaceae</taxon>
        <taxon>Boseongicola</taxon>
    </lineage>
</organism>
<sequence>MVEIRETIARCRSTIAQDFAGAVALVAIFVVMLNLPSLF</sequence>
<accession>A0A238IUY2</accession>
<dbReference type="EMBL" id="FXXQ01000001">
    <property type="protein sequence ID" value="SMX22238.1"/>
    <property type="molecule type" value="Genomic_DNA"/>
</dbReference>
<name>A0A238IUY2_9RHOB</name>
<protein>
    <submittedName>
        <fullName evidence="2">Uncharacterized protein</fullName>
    </submittedName>
</protein>
<evidence type="ECO:0000313" key="2">
    <source>
        <dbReference type="EMBL" id="SMX22238.1"/>
    </source>
</evidence>
<dbReference type="AlphaFoldDB" id="A0A238IUY2"/>
<feature type="transmembrane region" description="Helical" evidence="1">
    <location>
        <begin position="15"/>
        <end position="35"/>
    </location>
</feature>
<keyword evidence="1" id="KW-0472">Membrane</keyword>
<keyword evidence="1" id="KW-0812">Transmembrane</keyword>
<gene>
    <name evidence="2" type="ORF">BOA8489_00329</name>
</gene>
<keyword evidence="3" id="KW-1185">Reference proteome</keyword>